<feature type="domain" description="AB hydrolase-1" evidence="2">
    <location>
        <begin position="8"/>
        <end position="226"/>
    </location>
</feature>
<evidence type="ECO:0000256" key="1">
    <source>
        <dbReference type="ARBA" id="ARBA00022801"/>
    </source>
</evidence>
<proteinExistence type="predicted"/>
<dbReference type="InterPro" id="IPR000073">
    <property type="entry name" value="AB_hydrolase_1"/>
</dbReference>
<evidence type="ECO:0000313" key="3">
    <source>
        <dbReference type="EMBL" id="GAI90081.1"/>
    </source>
</evidence>
<dbReference type="AlphaFoldDB" id="X1TFF5"/>
<dbReference type="InterPro" id="IPR029058">
    <property type="entry name" value="AB_hydrolase_fold"/>
</dbReference>
<dbReference type="PANTHER" id="PTHR43329">
    <property type="entry name" value="EPOXIDE HYDROLASE"/>
    <property type="match status" value="1"/>
</dbReference>
<dbReference type="SUPFAM" id="SSF53474">
    <property type="entry name" value="alpha/beta-Hydrolases"/>
    <property type="match status" value="1"/>
</dbReference>
<keyword evidence="1" id="KW-0378">Hydrolase</keyword>
<dbReference type="Gene3D" id="3.40.50.1820">
    <property type="entry name" value="alpha/beta hydrolase"/>
    <property type="match status" value="1"/>
</dbReference>
<dbReference type="GO" id="GO:0016787">
    <property type="term" value="F:hydrolase activity"/>
    <property type="evidence" value="ECO:0007669"/>
    <property type="project" value="UniProtKB-KW"/>
</dbReference>
<dbReference type="InterPro" id="IPR000639">
    <property type="entry name" value="Epox_hydrolase-like"/>
</dbReference>
<comment type="caution">
    <text evidence="3">The sequence shown here is derived from an EMBL/GenBank/DDBJ whole genome shotgun (WGS) entry which is preliminary data.</text>
</comment>
<dbReference type="EMBL" id="BARW01017666">
    <property type="protein sequence ID" value="GAI90081.1"/>
    <property type="molecule type" value="Genomic_DNA"/>
</dbReference>
<dbReference type="PRINTS" id="PR00111">
    <property type="entry name" value="ABHYDROLASE"/>
</dbReference>
<accession>X1TFF5</accession>
<dbReference type="Pfam" id="PF00561">
    <property type="entry name" value="Abhydrolase_1"/>
    <property type="match status" value="1"/>
</dbReference>
<evidence type="ECO:0000259" key="2">
    <source>
        <dbReference type="Pfam" id="PF00561"/>
    </source>
</evidence>
<reference evidence="3" key="1">
    <citation type="journal article" date="2014" name="Front. Microbiol.">
        <title>High frequency of phylogenetically diverse reductive dehalogenase-homologous genes in deep subseafloor sedimentary metagenomes.</title>
        <authorList>
            <person name="Kawai M."/>
            <person name="Futagami T."/>
            <person name="Toyoda A."/>
            <person name="Takaki Y."/>
            <person name="Nishi S."/>
            <person name="Hori S."/>
            <person name="Arai W."/>
            <person name="Tsubouchi T."/>
            <person name="Morono Y."/>
            <person name="Uchiyama I."/>
            <person name="Ito T."/>
            <person name="Fujiyama A."/>
            <person name="Inagaki F."/>
            <person name="Takami H."/>
        </authorList>
    </citation>
    <scope>NUCLEOTIDE SEQUENCE</scope>
    <source>
        <strain evidence="3">Expedition CK06-06</strain>
    </source>
</reference>
<dbReference type="PRINTS" id="PR00412">
    <property type="entry name" value="EPOXHYDRLASE"/>
</dbReference>
<name>X1TFF5_9ZZZZ</name>
<protein>
    <recommendedName>
        <fullName evidence="2">AB hydrolase-1 domain-containing protein</fullName>
    </recommendedName>
</protein>
<gene>
    <name evidence="3" type="ORF">S12H4_30457</name>
</gene>
<organism evidence="3">
    <name type="scientific">marine sediment metagenome</name>
    <dbReference type="NCBI Taxonomy" id="412755"/>
    <lineage>
        <taxon>unclassified sequences</taxon>
        <taxon>metagenomes</taxon>
        <taxon>ecological metagenomes</taxon>
    </lineage>
</organism>
<sequence length="234" mass="26719">MIVGSGEPLILLHGFPDFWYGWKYVIEGLKDDFKLIVPDTRGINLSDKPEGVENYDIDLLANDIIELSKKLNLGKFTLVGHDWGGLIAYYLAFKYPEYLKKLIICNSSHPAVHRKQMKTNDKQRRSSGYLAQLMKPGAEESFFRNDMLALKGTVFGTSRRKGAHTDEDKQKYIESWSQPNSILNGINYYRANMRTVSKIIGNIEVPTLVIHGMKDNFIRPITLEGLSDYVKDLK</sequence>